<evidence type="ECO:0000256" key="1">
    <source>
        <dbReference type="ARBA" id="ARBA00022603"/>
    </source>
</evidence>
<gene>
    <name evidence="4" type="ORF">RM52_03220</name>
</gene>
<name>A0A0B4CSR3_9MICO</name>
<evidence type="ECO:0000313" key="4">
    <source>
        <dbReference type="EMBL" id="KIC59482.1"/>
    </source>
</evidence>
<dbReference type="InterPro" id="IPR041698">
    <property type="entry name" value="Methyltransf_25"/>
</dbReference>
<dbReference type="PANTHER" id="PTHR43861:SF1">
    <property type="entry name" value="TRANS-ACONITATE 2-METHYLTRANSFERASE"/>
    <property type="match status" value="1"/>
</dbReference>
<evidence type="ECO:0000259" key="3">
    <source>
        <dbReference type="Pfam" id="PF13649"/>
    </source>
</evidence>
<evidence type="ECO:0000313" key="5">
    <source>
        <dbReference type="Proteomes" id="UP000031202"/>
    </source>
</evidence>
<dbReference type="AlphaFoldDB" id="A0A0B4CSR3"/>
<reference evidence="4 5" key="1">
    <citation type="submission" date="2014-12" db="EMBL/GenBank/DDBJ databases">
        <title>Genome sequencing of Microbacterium hominis TPW29.</title>
        <authorList>
            <person name="Tan P.W."/>
            <person name="Chan K.-G."/>
        </authorList>
    </citation>
    <scope>NUCLEOTIDE SEQUENCE [LARGE SCALE GENOMIC DNA]</scope>
    <source>
        <strain evidence="4 5">TPW29</strain>
    </source>
</reference>
<comment type="caution">
    <text evidence="4">The sequence shown here is derived from an EMBL/GenBank/DDBJ whole genome shotgun (WGS) entry which is preliminary data.</text>
</comment>
<protein>
    <submittedName>
        <fullName evidence="4">SAM-dependent methyltransferase</fullName>
    </submittedName>
</protein>
<dbReference type="GO" id="GO:0008168">
    <property type="term" value="F:methyltransferase activity"/>
    <property type="evidence" value="ECO:0007669"/>
    <property type="project" value="UniProtKB-KW"/>
</dbReference>
<accession>A0A0B4CSR3</accession>
<organism evidence="4 5">
    <name type="scientific">Microbacterium hominis</name>
    <dbReference type="NCBI Taxonomy" id="162426"/>
    <lineage>
        <taxon>Bacteria</taxon>
        <taxon>Bacillati</taxon>
        <taxon>Actinomycetota</taxon>
        <taxon>Actinomycetes</taxon>
        <taxon>Micrococcales</taxon>
        <taxon>Microbacteriaceae</taxon>
        <taxon>Microbacterium</taxon>
    </lineage>
</organism>
<dbReference type="SUPFAM" id="SSF53335">
    <property type="entry name" value="S-adenosyl-L-methionine-dependent methyltransferases"/>
    <property type="match status" value="1"/>
</dbReference>
<proteinExistence type="predicted"/>
<feature type="domain" description="Methyltransferase" evidence="3">
    <location>
        <begin position="44"/>
        <end position="134"/>
    </location>
</feature>
<dbReference type="EMBL" id="JWSZ01000003">
    <property type="protein sequence ID" value="KIC59482.1"/>
    <property type="molecule type" value="Genomic_DNA"/>
</dbReference>
<dbReference type="CDD" id="cd02440">
    <property type="entry name" value="AdoMet_MTases"/>
    <property type="match status" value="1"/>
</dbReference>
<dbReference type="Proteomes" id="UP000031202">
    <property type="component" value="Unassembled WGS sequence"/>
</dbReference>
<dbReference type="InterPro" id="IPR029063">
    <property type="entry name" value="SAM-dependent_MTases_sf"/>
</dbReference>
<dbReference type="GO" id="GO:0032259">
    <property type="term" value="P:methylation"/>
    <property type="evidence" value="ECO:0007669"/>
    <property type="project" value="UniProtKB-KW"/>
</dbReference>
<evidence type="ECO:0000256" key="2">
    <source>
        <dbReference type="ARBA" id="ARBA00022679"/>
    </source>
</evidence>
<dbReference type="PANTHER" id="PTHR43861">
    <property type="entry name" value="TRANS-ACONITATE 2-METHYLTRANSFERASE-RELATED"/>
    <property type="match status" value="1"/>
</dbReference>
<dbReference type="Gene3D" id="3.40.50.150">
    <property type="entry name" value="Vaccinia Virus protein VP39"/>
    <property type="match status" value="1"/>
</dbReference>
<dbReference type="Pfam" id="PF13649">
    <property type="entry name" value="Methyltransf_25"/>
    <property type="match status" value="1"/>
</dbReference>
<sequence length="198" mass="21616">MTDVAAAYAARAAEYVEVVGSMTAVHPSDRHLVETWAAAASGPVLDAGCGPGHWTHHLHQRGVDIRGFDLVPAFIDGARTTYPGVRFDLGSIDAIDENDGAVGGILSWFSTIHHEPEHIAVPLSEFARVLRPGGTLLIGYFDGDEVEPFDHAVTRAYRWPASQLQARLDEAGFDVIEIHRRSERGRRPVGAILCERRS</sequence>
<keyword evidence="2 4" id="KW-0808">Transferase</keyword>
<keyword evidence="1 4" id="KW-0489">Methyltransferase</keyword>
<dbReference type="RefSeq" id="WP_039412921.1">
    <property type="nucleotide sequence ID" value="NZ_JWSZ01000003.1"/>
</dbReference>